<dbReference type="Proteomes" id="UP001152888">
    <property type="component" value="Unassembled WGS sequence"/>
</dbReference>
<organism evidence="1 2">
    <name type="scientific">Acanthoscelides obtectus</name>
    <name type="common">Bean weevil</name>
    <name type="synonym">Bruchus obtectus</name>
    <dbReference type="NCBI Taxonomy" id="200917"/>
    <lineage>
        <taxon>Eukaryota</taxon>
        <taxon>Metazoa</taxon>
        <taxon>Ecdysozoa</taxon>
        <taxon>Arthropoda</taxon>
        <taxon>Hexapoda</taxon>
        <taxon>Insecta</taxon>
        <taxon>Pterygota</taxon>
        <taxon>Neoptera</taxon>
        <taxon>Endopterygota</taxon>
        <taxon>Coleoptera</taxon>
        <taxon>Polyphaga</taxon>
        <taxon>Cucujiformia</taxon>
        <taxon>Chrysomeloidea</taxon>
        <taxon>Chrysomelidae</taxon>
        <taxon>Bruchinae</taxon>
        <taxon>Bruchini</taxon>
        <taxon>Acanthoscelides</taxon>
    </lineage>
</organism>
<evidence type="ECO:0000313" key="2">
    <source>
        <dbReference type="Proteomes" id="UP001152888"/>
    </source>
</evidence>
<dbReference type="AlphaFoldDB" id="A0A9P0KLQ2"/>
<keyword evidence="2" id="KW-1185">Reference proteome</keyword>
<name>A0A9P0KLQ2_ACAOB</name>
<proteinExistence type="predicted"/>
<reference evidence="1" key="1">
    <citation type="submission" date="2022-03" db="EMBL/GenBank/DDBJ databases">
        <authorList>
            <person name="Sayadi A."/>
        </authorList>
    </citation>
    <scope>NUCLEOTIDE SEQUENCE</scope>
</reference>
<accession>A0A9P0KLQ2</accession>
<sequence>MCNYSEKFGRATFMIFGIFVLFYFAECAAGSCLSYGHACWGGHGKRSDSSHISSTRRDADMSMLPRWYLSRLIQKPLNRRYIFGSSSNDFNANEMLSDGSDIKSQEYLGSNEIIEDQNPDVADILENDGQHRMLEKRALGHH</sequence>
<dbReference type="EMBL" id="CAKOFQ010006834">
    <property type="protein sequence ID" value="CAH1975275.1"/>
    <property type="molecule type" value="Genomic_DNA"/>
</dbReference>
<gene>
    <name evidence="1" type="ORF">ACAOBT_LOCUS11542</name>
</gene>
<dbReference type="OrthoDB" id="6367990at2759"/>
<evidence type="ECO:0000313" key="1">
    <source>
        <dbReference type="EMBL" id="CAH1975275.1"/>
    </source>
</evidence>
<comment type="caution">
    <text evidence="1">The sequence shown here is derived from an EMBL/GenBank/DDBJ whole genome shotgun (WGS) entry which is preliminary data.</text>
</comment>
<protein>
    <submittedName>
        <fullName evidence="1">Uncharacterized protein</fullName>
    </submittedName>
</protein>